<accession>A0A1V9XAI0</accession>
<gene>
    <name evidence="1" type="ORF">BIW11_11565</name>
</gene>
<evidence type="ECO:0000313" key="1">
    <source>
        <dbReference type="EMBL" id="OQR70547.1"/>
    </source>
</evidence>
<dbReference type="InParanoid" id="A0A1V9XAI0"/>
<proteinExistence type="predicted"/>
<keyword evidence="2" id="KW-1185">Reference proteome</keyword>
<dbReference type="EMBL" id="MNPL01017188">
    <property type="protein sequence ID" value="OQR70547.1"/>
    <property type="molecule type" value="Genomic_DNA"/>
</dbReference>
<reference evidence="1 2" key="1">
    <citation type="journal article" date="2017" name="Gigascience">
        <title>Draft genome of the honey bee ectoparasitic mite, Tropilaelaps mercedesae, is shaped by the parasitic life history.</title>
        <authorList>
            <person name="Dong X."/>
            <person name="Armstrong S.D."/>
            <person name="Xia D."/>
            <person name="Makepeace B.L."/>
            <person name="Darby A.C."/>
            <person name="Kadowaki T."/>
        </authorList>
    </citation>
    <scope>NUCLEOTIDE SEQUENCE [LARGE SCALE GENOMIC DNA]</scope>
    <source>
        <strain evidence="1">Wuxi-XJTLU</strain>
    </source>
</reference>
<protein>
    <submittedName>
        <fullName evidence="1">Uncharacterized protein</fullName>
    </submittedName>
</protein>
<sequence>MYKTINLSIIAPVALFIADGSGRYGYNKPCFRRTSYFTRATWVCFTSASSYNVTSFGIVGRRGTPYSRPEQGLHSRRKELSVQLSTSSERRCYSSTHISQLTKISSTIESLITKRSPGHFSARQWHHLK</sequence>
<organism evidence="1 2">
    <name type="scientific">Tropilaelaps mercedesae</name>
    <dbReference type="NCBI Taxonomy" id="418985"/>
    <lineage>
        <taxon>Eukaryota</taxon>
        <taxon>Metazoa</taxon>
        <taxon>Ecdysozoa</taxon>
        <taxon>Arthropoda</taxon>
        <taxon>Chelicerata</taxon>
        <taxon>Arachnida</taxon>
        <taxon>Acari</taxon>
        <taxon>Parasitiformes</taxon>
        <taxon>Mesostigmata</taxon>
        <taxon>Gamasina</taxon>
        <taxon>Dermanyssoidea</taxon>
        <taxon>Laelapidae</taxon>
        <taxon>Tropilaelaps</taxon>
    </lineage>
</organism>
<dbReference type="AlphaFoldDB" id="A0A1V9XAI0"/>
<comment type="caution">
    <text evidence="1">The sequence shown here is derived from an EMBL/GenBank/DDBJ whole genome shotgun (WGS) entry which is preliminary data.</text>
</comment>
<evidence type="ECO:0000313" key="2">
    <source>
        <dbReference type="Proteomes" id="UP000192247"/>
    </source>
</evidence>
<dbReference type="Proteomes" id="UP000192247">
    <property type="component" value="Unassembled WGS sequence"/>
</dbReference>
<name>A0A1V9XAI0_9ACAR</name>